<dbReference type="Pfam" id="PF00496">
    <property type="entry name" value="SBP_bac_5"/>
    <property type="match status" value="1"/>
</dbReference>
<comment type="caution">
    <text evidence="2">The sequence shown here is derived from an EMBL/GenBank/DDBJ whole genome shotgun (WGS) entry which is preliminary data.</text>
</comment>
<dbReference type="InterPro" id="IPR000914">
    <property type="entry name" value="SBP_5_dom"/>
</dbReference>
<dbReference type="Gene3D" id="3.90.76.10">
    <property type="entry name" value="Dipeptide-binding Protein, Domain 1"/>
    <property type="match status" value="1"/>
</dbReference>
<feature type="domain" description="Solute-binding protein family 5" evidence="1">
    <location>
        <begin position="118"/>
        <end position="481"/>
    </location>
</feature>
<name>A0ABP9I7X2_9ACTN</name>
<dbReference type="Gene3D" id="3.10.105.10">
    <property type="entry name" value="Dipeptide-binding Protein, Domain 3"/>
    <property type="match status" value="1"/>
</dbReference>
<accession>A0ABP9I7X2</accession>
<evidence type="ECO:0000313" key="3">
    <source>
        <dbReference type="Proteomes" id="UP001500466"/>
    </source>
</evidence>
<protein>
    <submittedName>
        <fullName evidence="2">ABC transporter substrate-binding protein</fullName>
    </submittedName>
</protein>
<dbReference type="EMBL" id="BAABHS010000039">
    <property type="protein sequence ID" value="GAA4990150.1"/>
    <property type="molecule type" value="Genomic_DNA"/>
</dbReference>
<reference evidence="3" key="1">
    <citation type="journal article" date="2019" name="Int. J. Syst. Evol. Microbiol.">
        <title>The Global Catalogue of Microorganisms (GCM) 10K type strain sequencing project: providing services to taxonomists for standard genome sequencing and annotation.</title>
        <authorList>
            <consortium name="The Broad Institute Genomics Platform"/>
            <consortium name="The Broad Institute Genome Sequencing Center for Infectious Disease"/>
            <person name="Wu L."/>
            <person name="Ma J."/>
        </authorList>
    </citation>
    <scope>NUCLEOTIDE SEQUENCE [LARGE SCALE GENOMIC DNA]</scope>
    <source>
        <strain evidence="3">JCM 17986</strain>
    </source>
</reference>
<sequence length="587" mass="63247">MTHVFRIGRLGGSTRTGGLGTASGAAGAPGKTGRRLRRRVLAATAALALLSGAAACSDKSGGGGAGGKVILRATGAPTGPMVKNFNPYAITGPMNLMGGVGMINEPLFIPNVLKVGDFKPWLAKSWQFSPDGKQLTLDLQTGVKWTDGQAFTADDVAFSINLLLKNPALNQYGLLASSARAEGPAKAVIDFPAPAFTQLPFVGLTAIVPKHIWELVQDPNTYTFENPVGTGPFKLESWTPQGYLLAKNPGYWQAGKPKIDGIRYVAYTSNVSANLALAQGELDWAGNFVNNIDKEYVAKDPANNHYWFPPMAPMSLGFNLTKPQWQNADVRKAVSFALDRKALAQLAFQGEEQPNMTPTGLLPQHAEFIADKYKSIQLTQDIPQAKALLAKAGYKPGGDGIMVGPDGKRLTMTLLTSSSFTDVLTLYQVMTDQLKQVGIEVKIDSKSTTESITDTYMGNFDVGITGPAYAAYSPFNVYERTLAGYLTAPVGQPAFNNTERWQDPETDKLLQQYASTQDPAVQKQALEGLQDIMVEKMPIIPLYNFAAWSEYSTKSVVGWPDKDNPYIVGISVGAASVYVATMLEPKK</sequence>
<evidence type="ECO:0000313" key="2">
    <source>
        <dbReference type="EMBL" id="GAA4990150.1"/>
    </source>
</evidence>
<organism evidence="2 3">
    <name type="scientific">Yinghuangia aomiensis</name>
    <dbReference type="NCBI Taxonomy" id="676205"/>
    <lineage>
        <taxon>Bacteria</taxon>
        <taxon>Bacillati</taxon>
        <taxon>Actinomycetota</taxon>
        <taxon>Actinomycetes</taxon>
        <taxon>Kitasatosporales</taxon>
        <taxon>Streptomycetaceae</taxon>
        <taxon>Yinghuangia</taxon>
    </lineage>
</organism>
<dbReference type="Proteomes" id="UP001500466">
    <property type="component" value="Unassembled WGS sequence"/>
</dbReference>
<dbReference type="Gene3D" id="3.40.190.10">
    <property type="entry name" value="Periplasmic binding protein-like II"/>
    <property type="match status" value="1"/>
</dbReference>
<dbReference type="InterPro" id="IPR039424">
    <property type="entry name" value="SBP_5"/>
</dbReference>
<dbReference type="PANTHER" id="PTHR30290:SF82">
    <property type="entry name" value="ABC-TYPE DIPEPTIDE_OLIGOPEPTIDE TRANSPORT SYSTEM, PERIPLASMIC COMPONENT"/>
    <property type="match status" value="1"/>
</dbReference>
<dbReference type="PIRSF" id="PIRSF002741">
    <property type="entry name" value="MppA"/>
    <property type="match status" value="1"/>
</dbReference>
<dbReference type="PANTHER" id="PTHR30290">
    <property type="entry name" value="PERIPLASMIC BINDING COMPONENT OF ABC TRANSPORTER"/>
    <property type="match status" value="1"/>
</dbReference>
<dbReference type="CDD" id="cd08509">
    <property type="entry name" value="PBP2_TmCBP_oligosaccharides_like"/>
    <property type="match status" value="1"/>
</dbReference>
<dbReference type="SUPFAM" id="SSF53850">
    <property type="entry name" value="Periplasmic binding protein-like II"/>
    <property type="match status" value="1"/>
</dbReference>
<dbReference type="InterPro" id="IPR030678">
    <property type="entry name" value="Peptide/Ni-bd"/>
</dbReference>
<keyword evidence="3" id="KW-1185">Reference proteome</keyword>
<proteinExistence type="predicted"/>
<gene>
    <name evidence="2" type="ORF">GCM10023205_71770</name>
</gene>
<evidence type="ECO:0000259" key="1">
    <source>
        <dbReference type="Pfam" id="PF00496"/>
    </source>
</evidence>